<proteinExistence type="predicted"/>
<feature type="transmembrane region" description="Helical" evidence="6">
    <location>
        <begin position="137"/>
        <end position="157"/>
    </location>
</feature>
<dbReference type="EMBL" id="JBANRG010000043">
    <property type="protein sequence ID" value="KAK7446649.1"/>
    <property type="molecule type" value="Genomic_DNA"/>
</dbReference>
<dbReference type="InterPro" id="IPR036259">
    <property type="entry name" value="MFS_trans_sf"/>
</dbReference>
<reference evidence="8 9" key="1">
    <citation type="submission" date="2024-01" db="EMBL/GenBank/DDBJ databases">
        <title>A draft genome for the cacao thread blight pathogen Marasmiellus scandens.</title>
        <authorList>
            <person name="Baruah I.K."/>
            <person name="Leung J."/>
            <person name="Bukari Y."/>
            <person name="Amoako-Attah I."/>
            <person name="Meinhardt L.W."/>
            <person name="Bailey B.A."/>
            <person name="Cohen S.P."/>
        </authorList>
    </citation>
    <scope>NUCLEOTIDE SEQUENCE [LARGE SCALE GENOMIC DNA]</scope>
    <source>
        <strain evidence="8 9">GH-19</strain>
    </source>
</reference>
<feature type="transmembrane region" description="Helical" evidence="6">
    <location>
        <begin position="304"/>
        <end position="326"/>
    </location>
</feature>
<evidence type="ECO:0000256" key="3">
    <source>
        <dbReference type="ARBA" id="ARBA00022692"/>
    </source>
</evidence>
<keyword evidence="4 6" id="KW-1133">Transmembrane helix</keyword>
<dbReference type="Proteomes" id="UP001498398">
    <property type="component" value="Unassembled WGS sequence"/>
</dbReference>
<feature type="domain" description="Major facilitator superfamily (MFS) profile" evidence="7">
    <location>
        <begin position="37"/>
        <end position="457"/>
    </location>
</feature>
<evidence type="ECO:0000313" key="8">
    <source>
        <dbReference type="EMBL" id="KAK7446649.1"/>
    </source>
</evidence>
<comment type="subcellular location">
    <subcellularLocation>
        <location evidence="1">Membrane</location>
        <topology evidence="1">Multi-pass membrane protein</topology>
    </subcellularLocation>
</comment>
<feature type="transmembrane region" description="Helical" evidence="6">
    <location>
        <begin position="202"/>
        <end position="224"/>
    </location>
</feature>
<feature type="transmembrane region" description="Helical" evidence="6">
    <location>
        <begin position="333"/>
        <end position="351"/>
    </location>
</feature>
<evidence type="ECO:0000313" key="9">
    <source>
        <dbReference type="Proteomes" id="UP001498398"/>
    </source>
</evidence>
<keyword evidence="2" id="KW-0813">Transport</keyword>
<dbReference type="Gene3D" id="1.20.1250.20">
    <property type="entry name" value="MFS general substrate transporter like domains"/>
    <property type="match status" value="2"/>
</dbReference>
<evidence type="ECO:0000256" key="6">
    <source>
        <dbReference type="SAM" id="Phobius"/>
    </source>
</evidence>
<dbReference type="PANTHER" id="PTHR43791:SF49">
    <property type="entry name" value="TRANSPORTER, PUTATIVE (AFU_ORTHOLOGUE AFUA_4G04250)-RELATED"/>
    <property type="match status" value="1"/>
</dbReference>
<dbReference type="PROSITE" id="PS50850">
    <property type="entry name" value="MFS"/>
    <property type="match status" value="1"/>
</dbReference>
<keyword evidence="5 6" id="KW-0472">Membrane</keyword>
<keyword evidence="3 6" id="KW-0812">Transmembrane</keyword>
<feature type="transmembrane region" description="Helical" evidence="6">
    <location>
        <begin position="397"/>
        <end position="418"/>
    </location>
</feature>
<dbReference type="InterPro" id="IPR011701">
    <property type="entry name" value="MFS"/>
</dbReference>
<organism evidence="8 9">
    <name type="scientific">Marasmiellus scandens</name>
    <dbReference type="NCBI Taxonomy" id="2682957"/>
    <lineage>
        <taxon>Eukaryota</taxon>
        <taxon>Fungi</taxon>
        <taxon>Dikarya</taxon>
        <taxon>Basidiomycota</taxon>
        <taxon>Agaricomycotina</taxon>
        <taxon>Agaricomycetes</taxon>
        <taxon>Agaricomycetidae</taxon>
        <taxon>Agaricales</taxon>
        <taxon>Marasmiineae</taxon>
        <taxon>Omphalotaceae</taxon>
        <taxon>Marasmiellus</taxon>
    </lineage>
</organism>
<dbReference type="InterPro" id="IPR020846">
    <property type="entry name" value="MFS_dom"/>
</dbReference>
<dbReference type="PANTHER" id="PTHR43791">
    <property type="entry name" value="PERMEASE-RELATED"/>
    <property type="match status" value="1"/>
</dbReference>
<sequence length="466" mass="51524">MATREDEYDSKEQGSTSEYVFDRVAEKRLIRKLDIRIIPFSMLIYLLNSLDRFNIGNARILNSDTGDSLQQTINLSNHDYTSALMVFLVAYFLFETPSNYLLKRFTPSRWISFLMFAWGAMTMCLGAANSFGSLTAIRFLLGMSEAGLFPGLVYLLTFWYRPEERALRVALILSSATLAGGFGGAIAYGVGKMNGISGLEAWRWLFILEGAPSSALAFAVFFFFPDYPETAKWLSDDERELAIERIKGVASLGHAKITWAEAKETLMDWRLYLHYLVYLCIAVPFSSISLFAPTIVSGLGYTGLTAQLFTIPPYACAYVVTCLISWLSDRWEARGYVAASGLFIAGIMFIIEGALEPTAFKARYGVLCIAISFANGPAPPLLSWLTANLRSTTSATLAVPLNISVGVIGQIIGVYIYLAKEAPGYPTGHFTNAAFALVGSVVALVLRAVYVRKNRSLASQEMQWRL</sequence>
<feature type="transmembrane region" description="Helical" evidence="6">
    <location>
        <begin position="110"/>
        <end position="131"/>
    </location>
</feature>
<evidence type="ECO:0000259" key="7">
    <source>
        <dbReference type="PROSITE" id="PS50850"/>
    </source>
</evidence>
<feature type="transmembrane region" description="Helical" evidence="6">
    <location>
        <begin position="363"/>
        <end position="385"/>
    </location>
</feature>
<comment type="caution">
    <text evidence="8">The sequence shown here is derived from an EMBL/GenBank/DDBJ whole genome shotgun (WGS) entry which is preliminary data.</text>
</comment>
<dbReference type="SUPFAM" id="SSF103473">
    <property type="entry name" value="MFS general substrate transporter"/>
    <property type="match status" value="1"/>
</dbReference>
<protein>
    <recommendedName>
        <fullName evidence="7">Major facilitator superfamily (MFS) profile domain-containing protein</fullName>
    </recommendedName>
</protein>
<feature type="transmembrane region" description="Helical" evidence="6">
    <location>
        <begin position="80"/>
        <end position="98"/>
    </location>
</feature>
<evidence type="ECO:0000256" key="2">
    <source>
        <dbReference type="ARBA" id="ARBA00022448"/>
    </source>
</evidence>
<feature type="transmembrane region" description="Helical" evidence="6">
    <location>
        <begin position="169"/>
        <end position="190"/>
    </location>
</feature>
<feature type="transmembrane region" description="Helical" evidence="6">
    <location>
        <begin position="272"/>
        <end position="292"/>
    </location>
</feature>
<evidence type="ECO:0000256" key="5">
    <source>
        <dbReference type="ARBA" id="ARBA00023136"/>
    </source>
</evidence>
<gene>
    <name evidence="8" type="ORF">VKT23_014343</name>
</gene>
<feature type="transmembrane region" description="Helical" evidence="6">
    <location>
        <begin position="430"/>
        <end position="450"/>
    </location>
</feature>
<name>A0ABR1J526_9AGAR</name>
<accession>A0ABR1J526</accession>
<evidence type="ECO:0000256" key="1">
    <source>
        <dbReference type="ARBA" id="ARBA00004141"/>
    </source>
</evidence>
<evidence type="ECO:0000256" key="4">
    <source>
        <dbReference type="ARBA" id="ARBA00022989"/>
    </source>
</evidence>
<keyword evidence="9" id="KW-1185">Reference proteome</keyword>
<dbReference type="Pfam" id="PF07690">
    <property type="entry name" value="MFS_1"/>
    <property type="match status" value="1"/>
</dbReference>